<name>A0A415G643_9FIRM</name>
<protein>
    <submittedName>
        <fullName evidence="1">Uncharacterized protein</fullName>
    </submittedName>
</protein>
<organism evidence="1 2">
    <name type="scientific">Anaerobutyricum hallii</name>
    <dbReference type="NCBI Taxonomy" id="39488"/>
    <lineage>
        <taxon>Bacteria</taxon>
        <taxon>Bacillati</taxon>
        <taxon>Bacillota</taxon>
        <taxon>Clostridia</taxon>
        <taxon>Lachnospirales</taxon>
        <taxon>Lachnospiraceae</taxon>
        <taxon>Anaerobutyricum</taxon>
    </lineage>
</organism>
<dbReference type="EMBL" id="QRNJ01000038">
    <property type="protein sequence ID" value="RHK38136.1"/>
    <property type="molecule type" value="Genomic_DNA"/>
</dbReference>
<evidence type="ECO:0000313" key="2">
    <source>
        <dbReference type="Proteomes" id="UP000283497"/>
    </source>
</evidence>
<evidence type="ECO:0000313" key="1">
    <source>
        <dbReference type="EMBL" id="RHK38136.1"/>
    </source>
</evidence>
<gene>
    <name evidence="1" type="ORF">DW068_10125</name>
</gene>
<sequence>MCCSRIINGADFADLAAEGIEVVMPAGLDQYDIDLTSDGMGKSRDILLGYIPGEKLADTFVMLCQEEAVTNEINAMAKELRNMSLIELINGFLKMSIRDRKKYQNENGEELKQYYILEFLCRSYLWRCKKKVCEVSRDVYLRFKLRRVIKELMVETEV</sequence>
<dbReference type="Proteomes" id="UP000283497">
    <property type="component" value="Unassembled WGS sequence"/>
</dbReference>
<dbReference type="AlphaFoldDB" id="A0A415G643"/>
<proteinExistence type="predicted"/>
<accession>A0A415G643</accession>
<reference evidence="1 2" key="1">
    <citation type="submission" date="2018-08" db="EMBL/GenBank/DDBJ databases">
        <title>A genome reference for cultivated species of the human gut microbiota.</title>
        <authorList>
            <person name="Zou Y."/>
            <person name="Xue W."/>
            <person name="Luo G."/>
        </authorList>
    </citation>
    <scope>NUCLEOTIDE SEQUENCE [LARGE SCALE GENOMIC DNA]</scope>
    <source>
        <strain evidence="1 2">AF45-14BH</strain>
    </source>
</reference>
<comment type="caution">
    <text evidence="1">The sequence shown here is derived from an EMBL/GenBank/DDBJ whole genome shotgun (WGS) entry which is preliminary data.</text>
</comment>